<name>A0ABR8AFZ8_9CYAN</name>
<reference evidence="2 3" key="1">
    <citation type="journal article" date="2020" name="ISME J.">
        <title>Comparative genomics reveals insights into cyanobacterial evolution and habitat adaptation.</title>
        <authorList>
            <person name="Chen M.Y."/>
            <person name="Teng W.K."/>
            <person name="Zhao L."/>
            <person name="Hu C.X."/>
            <person name="Zhou Y.K."/>
            <person name="Han B.P."/>
            <person name="Song L.R."/>
            <person name="Shu W.S."/>
        </authorList>
    </citation>
    <scope>NUCLEOTIDE SEQUENCE [LARGE SCALE GENOMIC DNA]</scope>
    <source>
        <strain evidence="2 3">FACHB-288</strain>
    </source>
</reference>
<keyword evidence="1" id="KW-0732">Signal</keyword>
<keyword evidence="3" id="KW-1185">Reference proteome</keyword>
<feature type="signal peptide" evidence="1">
    <location>
        <begin position="1"/>
        <end position="32"/>
    </location>
</feature>
<proteinExistence type="predicted"/>
<accession>A0ABR8AFZ8</accession>
<evidence type="ECO:0000313" key="2">
    <source>
        <dbReference type="EMBL" id="MBD2198980.1"/>
    </source>
</evidence>
<feature type="chain" id="PRO_5045834824" description="Outer membrane protein beta-barrel domain-containing protein" evidence="1">
    <location>
        <begin position="33"/>
        <end position="382"/>
    </location>
</feature>
<evidence type="ECO:0000313" key="3">
    <source>
        <dbReference type="Proteomes" id="UP000658514"/>
    </source>
</evidence>
<organism evidence="2 3">
    <name type="scientific">Calothrix parietina FACHB-288</name>
    <dbReference type="NCBI Taxonomy" id="2692896"/>
    <lineage>
        <taxon>Bacteria</taxon>
        <taxon>Bacillati</taxon>
        <taxon>Cyanobacteriota</taxon>
        <taxon>Cyanophyceae</taxon>
        <taxon>Nostocales</taxon>
        <taxon>Calotrichaceae</taxon>
        <taxon>Calothrix</taxon>
    </lineage>
</organism>
<sequence length="382" mass="40003">MLLLKNGQYFFSGLGRIIVTSLLLTTALSTHAAAAEDKLIVDHLISNFSSENQPQANSANYETMAEQKINFSQVTVEQNNPNGEFTPVPTLEASSTTSDIPAKPNANFKQKLPQLIAQTDSSGTVGDTLGDANKIRQDLFIEPILTEIPRPRKGGSPGSSAGTPTAYGASWGQAFIGGGGFIPFEKGKVDGSLSAGFGLGDAVKSVGLEVAFNIYSVGGQKELFGDFGDSGGIGFKLHKFFADGTAVAVGWSNPITWGQGNKSKDTIYGVVTRAFYLQPDSPTNKLPLTVSVGVGSGAFRSVGALRSRSGDNPPNFFGSVGLRVIPEASLVASWTGSALNLGASFAPFRDTPIVINTIFTDVTGNSTNATGFSLSAGYSFQF</sequence>
<gene>
    <name evidence="2" type="ORF">H6G24_26455</name>
</gene>
<dbReference type="EMBL" id="JACJQH010000050">
    <property type="protein sequence ID" value="MBD2198980.1"/>
    <property type="molecule type" value="Genomic_DNA"/>
</dbReference>
<protein>
    <recommendedName>
        <fullName evidence="4">Outer membrane protein beta-barrel domain-containing protein</fullName>
    </recommendedName>
</protein>
<comment type="caution">
    <text evidence="2">The sequence shown here is derived from an EMBL/GenBank/DDBJ whole genome shotgun (WGS) entry which is preliminary data.</text>
</comment>
<evidence type="ECO:0000256" key="1">
    <source>
        <dbReference type="SAM" id="SignalP"/>
    </source>
</evidence>
<evidence type="ECO:0008006" key="4">
    <source>
        <dbReference type="Google" id="ProtNLM"/>
    </source>
</evidence>
<dbReference type="Proteomes" id="UP000658514">
    <property type="component" value="Unassembled WGS sequence"/>
</dbReference>